<reference evidence="2 3" key="1">
    <citation type="journal article" date="2016" name="Nat. Commun.">
        <title>Thousands of microbial genomes shed light on interconnected biogeochemical processes in an aquifer system.</title>
        <authorList>
            <person name="Anantharaman K."/>
            <person name="Brown C.T."/>
            <person name="Hug L.A."/>
            <person name="Sharon I."/>
            <person name="Castelle C.J."/>
            <person name="Probst A.J."/>
            <person name="Thomas B.C."/>
            <person name="Singh A."/>
            <person name="Wilkins M.J."/>
            <person name="Karaoz U."/>
            <person name="Brodie E.L."/>
            <person name="Williams K.H."/>
            <person name="Hubbard S.S."/>
            <person name="Banfield J.F."/>
        </authorList>
    </citation>
    <scope>NUCLEOTIDE SEQUENCE [LARGE SCALE GENOMIC DNA]</scope>
</reference>
<organism evidence="2 3">
    <name type="scientific">Candidatus Zambryskibacteria bacterium RIFCSPLOWO2_01_FULL_39_39</name>
    <dbReference type="NCBI Taxonomy" id="1802758"/>
    <lineage>
        <taxon>Bacteria</taxon>
        <taxon>Candidatus Zambryskiibacteriota</taxon>
    </lineage>
</organism>
<sequence length="249" mass="26960">MNKVLFSLLIAAILAMTAMGQTRLDKHVSAQAWAAVEGQKVTKGSAHTATTQIPSIIGAAVVAEPQVNSWGERFYAVIFSSGTYLAQGVMCDGFPIRMGEWRFEMPADGYGAGFVILDTSALSTAAPGIQPFCHLQLFRLINGEVSGVSVGVPLDHKEVLFEVVGESILQQGEYLVAVRGEIDPKAEVVLGRSLRPVRRDKYITGETRFFFNSKDVPFVGALTLTMCQGGACDTQLIPRNPNVWGIPRK</sequence>
<evidence type="ECO:0000313" key="2">
    <source>
        <dbReference type="EMBL" id="OHB02524.1"/>
    </source>
</evidence>
<keyword evidence="1" id="KW-0732">Signal</keyword>
<feature type="signal peptide" evidence="1">
    <location>
        <begin position="1"/>
        <end position="20"/>
    </location>
</feature>
<proteinExistence type="predicted"/>
<protein>
    <submittedName>
        <fullName evidence="2">Uncharacterized protein</fullName>
    </submittedName>
</protein>
<name>A0A1G2TZ60_9BACT</name>
<dbReference type="STRING" id="1802758.A3A96_03780"/>
<comment type="caution">
    <text evidence="2">The sequence shown here is derived from an EMBL/GenBank/DDBJ whole genome shotgun (WGS) entry which is preliminary data.</text>
</comment>
<accession>A0A1G2TZ60</accession>
<evidence type="ECO:0000313" key="3">
    <source>
        <dbReference type="Proteomes" id="UP000177707"/>
    </source>
</evidence>
<dbReference type="Proteomes" id="UP000177707">
    <property type="component" value="Unassembled WGS sequence"/>
</dbReference>
<feature type="chain" id="PRO_5009584616" evidence="1">
    <location>
        <begin position="21"/>
        <end position="249"/>
    </location>
</feature>
<dbReference type="EMBL" id="MHWB01000003">
    <property type="protein sequence ID" value="OHB02524.1"/>
    <property type="molecule type" value="Genomic_DNA"/>
</dbReference>
<gene>
    <name evidence="2" type="ORF">A3A96_03780</name>
</gene>
<evidence type="ECO:0000256" key="1">
    <source>
        <dbReference type="SAM" id="SignalP"/>
    </source>
</evidence>
<dbReference type="AlphaFoldDB" id="A0A1G2TZ60"/>